<dbReference type="PRINTS" id="PR01002">
    <property type="entry name" value="FLGFLGJ"/>
</dbReference>
<evidence type="ECO:0000313" key="5">
    <source>
        <dbReference type="EMBL" id="KRL00293.1"/>
    </source>
</evidence>
<keyword evidence="3" id="KW-0812">Transmembrane</keyword>
<dbReference type="Gene3D" id="4.10.80.30">
    <property type="entry name" value="DNA polymerase, domain 6"/>
    <property type="match status" value="1"/>
</dbReference>
<dbReference type="RefSeq" id="WP_057746359.1">
    <property type="nucleotide sequence ID" value="NZ_AZEF01000053.1"/>
</dbReference>
<keyword evidence="3" id="KW-1133">Transmembrane helix</keyword>
<dbReference type="Pfam" id="PF01832">
    <property type="entry name" value="Glucosaminidase"/>
    <property type="match status" value="1"/>
</dbReference>
<dbReference type="GO" id="GO:0004040">
    <property type="term" value="F:amidase activity"/>
    <property type="evidence" value="ECO:0007669"/>
    <property type="project" value="InterPro"/>
</dbReference>
<dbReference type="PANTHER" id="PTHR33308:SF10">
    <property type="entry name" value="EXO-GLUCOSAMINIDASE LYTG"/>
    <property type="match status" value="1"/>
</dbReference>
<evidence type="ECO:0000313" key="6">
    <source>
        <dbReference type="Proteomes" id="UP000051621"/>
    </source>
</evidence>
<gene>
    <name evidence="5" type="ORF">FC81_GL000070</name>
</gene>
<dbReference type="PANTHER" id="PTHR33308">
    <property type="entry name" value="PEPTIDOGLYCAN HYDROLASE FLGJ"/>
    <property type="match status" value="1"/>
</dbReference>
<organism evidence="5 6">
    <name type="scientific">Liquorilactobacillus capillatus DSM 19910</name>
    <dbReference type="NCBI Taxonomy" id="1423731"/>
    <lineage>
        <taxon>Bacteria</taxon>
        <taxon>Bacillati</taxon>
        <taxon>Bacillota</taxon>
        <taxon>Bacilli</taxon>
        <taxon>Lactobacillales</taxon>
        <taxon>Lactobacillaceae</taxon>
        <taxon>Liquorilactobacillus</taxon>
    </lineage>
</organism>
<feature type="transmembrane region" description="Helical" evidence="3">
    <location>
        <begin position="21"/>
        <end position="46"/>
    </location>
</feature>
<dbReference type="InterPro" id="IPR002901">
    <property type="entry name" value="MGlyc_endo_b_GlcNAc-like_dom"/>
</dbReference>
<evidence type="ECO:0000259" key="4">
    <source>
        <dbReference type="SMART" id="SM00047"/>
    </source>
</evidence>
<protein>
    <submittedName>
        <fullName evidence="5">Lysozyme</fullName>
    </submittedName>
</protein>
<name>A0A0R1M527_9LACO</name>
<comment type="caution">
    <text evidence="5">The sequence shown here is derived from an EMBL/GenBank/DDBJ whole genome shotgun (WGS) entry which is preliminary data.</text>
</comment>
<dbReference type="SMART" id="SM00047">
    <property type="entry name" value="LYZ2"/>
    <property type="match status" value="1"/>
</dbReference>
<dbReference type="Proteomes" id="UP000051621">
    <property type="component" value="Unassembled WGS sequence"/>
</dbReference>
<dbReference type="Gene3D" id="1.10.530.10">
    <property type="match status" value="1"/>
</dbReference>
<evidence type="ECO:0000256" key="3">
    <source>
        <dbReference type="SAM" id="Phobius"/>
    </source>
</evidence>
<comment type="similarity">
    <text evidence="1">Belongs to the glycosyl hydrolase 73 family.</text>
</comment>
<accession>A0A0R1M527</accession>
<evidence type="ECO:0000256" key="2">
    <source>
        <dbReference type="ARBA" id="ARBA00022801"/>
    </source>
</evidence>
<keyword evidence="3" id="KW-0472">Membrane</keyword>
<dbReference type="InterPro" id="IPR051056">
    <property type="entry name" value="Glycosyl_Hydrolase_73"/>
</dbReference>
<reference evidence="5 6" key="1">
    <citation type="journal article" date="2015" name="Genome Announc.">
        <title>Expanding the biotechnology potential of lactobacilli through comparative genomics of 213 strains and associated genera.</title>
        <authorList>
            <person name="Sun Z."/>
            <person name="Harris H.M."/>
            <person name="McCann A."/>
            <person name="Guo C."/>
            <person name="Argimon S."/>
            <person name="Zhang W."/>
            <person name="Yang X."/>
            <person name="Jeffery I.B."/>
            <person name="Cooney J.C."/>
            <person name="Kagawa T.F."/>
            <person name="Liu W."/>
            <person name="Song Y."/>
            <person name="Salvetti E."/>
            <person name="Wrobel A."/>
            <person name="Rasinkangas P."/>
            <person name="Parkhill J."/>
            <person name="Rea M.C."/>
            <person name="O'Sullivan O."/>
            <person name="Ritari J."/>
            <person name="Douillard F.P."/>
            <person name="Paul Ross R."/>
            <person name="Yang R."/>
            <person name="Briner A.E."/>
            <person name="Felis G.E."/>
            <person name="de Vos W.M."/>
            <person name="Barrangou R."/>
            <person name="Klaenhammer T.R."/>
            <person name="Caufield P.W."/>
            <person name="Cui Y."/>
            <person name="Zhang H."/>
            <person name="O'Toole P.W."/>
        </authorList>
    </citation>
    <scope>NUCLEOTIDE SEQUENCE [LARGE SCALE GENOMIC DNA]</scope>
    <source>
        <strain evidence="5 6">DSM 19910</strain>
    </source>
</reference>
<proteinExistence type="inferred from homology"/>
<dbReference type="EMBL" id="AZEF01000053">
    <property type="protein sequence ID" value="KRL00293.1"/>
    <property type="molecule type" value="Genomic_DNA"/>
</dbReference>
<dbReference type="PATRIC" id="fig|1423731.3.peg.73"/>
<sequence length="221" mass="25213">MAKKRKRKSRQRKKGFLVVNGKLQLTNLLVLFLVLSLGIIQLVSWLDKSSEPQNTTTDTTQINDRTKRNFINQILPIAQEEQKQYKLLTSITLAQAALESNWGQSQLASKYHNLFGVKSDAANAQLLTTAEYVNGQWITVKAKFALYKDWNESIKAHTQLFVNGTGWDQQHYKTVLAAKNYHEAAAALQKQGYATDPDYAQKLSQIIQEYQLDRYDKASMN</sequence>
<keyword evidence="6" id="KW-1185">Reference proteome</keyword>
<dbReference type="AlphaFoldDB" id="A0A0R1M527"/>
<dbReference type="OrthoDB" id="977752at2"/>
<keyword evidence="2" id="KW-0378">Hydrolase</keyword>
<feature type="domain" description="Mannosyl-glycoprotein endo-beta-N-acetylglucosamidase-like" evidence="4">
    <location>
        <begin position="59"/>
        <end position="216"/>
    </location>
</feature>
<evidence type="ECO:0000256" key="1">
    <source>
        <dbReference type="ARBA" id="ARBA00010266"/>
    </source>
</evidence>
<dbReference type="STRING" id="1423731.FC81_GL000070"/>